<sequence>MVASRFFAALAACSHLAYGACPYMEDDARDLPANHRLVRRDDPTAMPTDEFMSQWEINDDDSYMTSDVGGPFEDQESLSAGERGPTLLEDFIFRQKITHFDHERVPERAVHARGAGAHGVFTSYADWSNITDASFLKHAGKETPVFVRFSTVAGSRGSVETARDVHGFAVRFYTDEGNFGECFACYGISNLCPSVNEHRQPTVAQATTLKKTVPATIPPTSAPYKRVAAGAPSSAPSKHIVGNNIPVFFIQDAIKFPDLIHSVKPMPDREIPQAATAHDTAWDFFSQQPSTLHTLFWAMSGHGIVRSYRHMDGWGVHTFRLVTGEGKTKLVKFRFKTLQGKASLLWEEAQATSGKNGDFHRADLWDSIDKGLYPEWEFAAQIMEEEDQLRFGFDLLDPTKIVPEDQVPFTPLGKMTLNRNPRNYFAETEQYQPGHIVRGVDFTDDPLLQGRLFSYLDTQINRHGGPNFEQLPINQPRVPWHNNNRDGAAQMFIPLNVAPYTPNTLNNGFPLQANQTTGRGFFTAPNRSTGGKLVRSVSSTFADVWSQPRLFFNSLLPAEQQIMINALRFEISMVKSDIVKNNVLIQLNRVSHDIASRVAQALGKTAPDADPTYYHDNTTIGVSVAKDPLLKVDGFKVGYLTSTSASGNSSASSLRTALAAMNVDLIVVAEVLGGGINQTYSGSDASNFDAIVVGEGTEALFAAPSSLANLNTTSGNGTTSTQSTLYPAGRPLQILQDGYRWGKPVALLGSNSQTFSVAGIEAGTPGVYSGSDMASLASDLVEGLKTFKFLDRYPLDR</sequence>
<dbReference type="InterPro" id="IPR024712">
    <property type="entry name" value="Catalase_clade2"/>
</dbReference>
<feature type="active site" evidence="11">
    <location>
        <position position="111"/>
    </location>
</feature>
<feature type="signal peptide" evidence="15">
    <location>
        <begin position="1"/>
        <end position="19"/>
    </location>
</feature>
<dbReference type="PROSITE" id="PS51402">
    <property type="entry name" value="CATALASE_3"/>
    <property type="match status" value="1"/>
</dbReference>
<organism evidence="17 18">
    <name type="scientific">Trematosphaeria pertusa</name>
    <dbReference type="NCBI Taxonomy" id="390896"/>
    <lineage>
        <taxon>Eukaryota</taxon>
        <taxon>Fungi</taxon>
        <taxon>Dikarya</taxon>
        <taxon>Ascomycota</taxon>
        <taxon>Pezizomycotina</taxon>
        <taxon>Dothideomycetes</taxon>
        <taxon>Pleosporomycetidae</taxon>
        <taxon>Pleosporales</taxon>
        <taxon>Massarineae</taxon>
        <taxon>Trematosphaeriaceae</taxon>
        <taxon>Trematosphaeria</taxon>
    </lineage>
</organism>
<comment type="function">
    <text evidence="10">Occurs in almost all aerobically respiring organisms and serves to protect cells from the toxic effects of hydrogen peroxide.</text>
</comment>
<dbReference type="InterPro" id="IPR010582">
    <property type="entry name" value="Catalase_immune_responsive"/>
</dbReference>
<dbReference type="InterPro" id="IPR043156">
    <property type="entry name" value="Catalase_clade2_helical"/>
</dbReference>
<comment type="catalytic activity">
    <reaction evidence="10 13">
        <text>2 H2O2 = O2 + 2 H2O</text>
        <dbReference type="Rhea" id="RHEA:20309"/>
        <dbReference type="ChEBI" id="CHEBI:15377"/>
        <dbReference type="ChEBI" id="CHEBI:15379"/>
        <dbReference type="ChEBI" id="CHEBI:16240"/>
        <dbReference type="EC" id="1.11.1.6"/>
    </reaction>
</comment>
<dbReference type="Gene3D" id="3.40.50.880">
    <property type="match status" value="1"/>
</dbReference>
<dbReference type="EC" id="1.11.1.6" evidence="3 10"/>
<keyword evidence="6 10" id="KW-0479">Metal-binding</keyword>
<comment type="function">
    <text evidence="14">Catalyzes the degradation of hydrogen peroxide (H(2)O(2)) generated by peroxisomal oxidases to water and oxygen, thereby protecting cells from the toxic effects of hydrogen peroxide.</text>
</comment>
<dbReference type="GO" id="GO:0004096">
    <property type="term" value="F:catalase activity"/>
    <property type="evidence" value="ECO:0007669"/>
    <property type="project" value="UniProtKB-UniRule"/>
</dbReference>
<keyword evidence="5 10" id="KW-0349">Heme</keyword>
<dbReference type="PROSITE" id="PS00438">
    <property type="entry name" value="CATALASE_2"/>
    <property type="match status" value="1"/>
</dbReference>
<dbReference type="Proteomes" id="UP000800094">
    <property type="component" value="Unassembled WGS sequence"/>
</dbReference>
<protein>
    <recommendedName>
        <fullName evidence="3 10">Catalase</fullName>
        <ecNumber evidence="3 10">1.11.1.6</ecNumber>
    </recommendedName>
</protein>
<keyword evidence="7 10" id="KW-0560">Oxidoreductase</keyword>
<feature type="active site" evidence="11">
    <location>
        <position position="243"/>
    </location>
</feature>
<dbReference type="PRINTS" id="PR00067">
    <property type="entry name" value="CATALASE"/>
</dbReference>
<dbReference type="PIRSF" id="PIRSF038927">
    <property type="entry name" value="Catalase_clade2"/>
    <property type="match status" value="1"/>
</dbReference>
<evidence type="ECO:0000256" key="1">
    <source>
        <dbReference type="ARBA" id="ARBA00001971"/>
    </source>
</evidence>
<dbReference type="GO" id="GO:0005829">
    <property type="term" value="C:cytosol"/>
    <property type="evidence" value="ECO:0007669"/>
    <property type="project" value="TreeGrafter"/>
</dbReference>
<reference evidence="17" key="1">
    <citation type="journal article" date="2020" name="Stud. Mycol.">
        <title>101 Dothideomycetes genomes: a test case for predicting lifestyles and emergence of pathogens.</title>
        <authorList>
            <person name="Haridas S."/>
            <person name="Albert R."/>
            <person name="Binder M."/>
            <person name="Bloem J."/>
            <person name="Labutti K."/>
            <person name="Salamov A."/>
            <person name="Andreopoulos B."/>
            <person name="Baker S."/>
            <person name="Barry K."/>
            <person name="Bills G."/>
            <person name="Bluhm B."/>
            <person name="Cannon C."/>
            <person name="Castanera R."/>
            <person name="Culley D."/>
            <person name="Daum C."/>
            <person name="Ezra D."/>
            <person name="Gonzalez J."/>
            <person name="Henrissat B."/>
            <person name="Kuo A."/>
            <person name="Liang C."/>
            <person name="Lipzen A."/>
            <person name="Lutzoni F."/>
            <person name="Magnuson J."/>
            <person name="Mondo S."/>
            <person name="Nolan M."/>
            <person name="Ohm R."/>
            <person name="Pangilinan J."/>
            <person name="Park H.-J."/>
            <person name="Ramirez L."/>
            <person name="Alfaro M."/>
            <person name="Sun H."/>
            <person name="Tritt A."/>
            <person name="Yoshinaga Y."/>
            <person name="Zwiers L.-H."/>
            <person name="Turgeon B."/>
            <person name="Goodwin S."/>
            <person name="Spatafora J."/>
            <person name="Crous P."/>
            <person name="Grigoriev I."/>
        </authorList>
    </citation>
    <scope>NUCLEOTIDE SEQUENCE</scope>
    <source>
        <strain evidence="17">CBS 122368</strain>
    </source>
</reference>
<dbReference type="GO" id="GO:0042744">
    <property type="term" value="P:hydrogen peroxide catabolic process"/>
    <property type="evidence" value="ECO:0007669"/>
    <property type="project" value="UniProtKB-UniRule"/>
</dbReference>
<evidence type="ECO:0000256" key="11">
    <source>
        <dbReference type="PIRSR" id="PIRSR038927-1"/>
    </source>
</evidence>
<dbReference type="InterPro" id="IPR002226">
    <property type="entry name" value="Catalase_haem_BS"/>
</dbReference>
<dbReference type="GO" id="GO:0020037">
    <property type="term" value="F:heme binding"/>
    <property type="evidence" value="ECO:0007669"/>
    <property type="project" value="UniProtKB-UniRule"/>
</dbReference>
<evidence type="ECO:0000256" key="5">
    <source>
        <dbReference type="ARBA" id="ARBA00022617"/>
    </source>
</evidence>
<dbReference type="EMBL" id="ML987215">
    <property type="protein sequence ID" value="KAF2240730.1"/>
    <property type="molecule type" value="Genomic_DNA"/>
</dbReference>
<gene>
    <name evidence="17" type="ORF">BU26DRAFT_572343</name>
</gene>
<dbReference type="InterPro" id="IPR024708">
    <property type="entry name" value="Catalase_AS"/>
</dbReference>
<dbReference type="Pfam" id="PF06628">
    <property type="entry name" value="Catalase-rel"/>
    <property type="match status" value="1"/>
</dbReference>
<evidence type="ECO:0000256" key="14">
    <source>
        <dbReference type="RuleBase" id="RU004142"/>
    </source>
</evidence>
<evidence type="ECO:0000256" key="3">
    <source>
        <dbReference type="ARBA" id="ARBA00012314"/>
    </source>
</evidence>
<dbReference type="SUPFAM" id="SSF56634">
    <property type="entry name" value="Heme-dependent catalase-like"/>
    <property type="match status" value="1"/>
</dbReference>
<dbReference type="Gene3D" id="2.40.180.10">
    <property type="entry name" value="Catalase core domain"/>
    <property type="match status" value="2"/>
</dbReference>
<evidence type="ECO:0000256" key="10">
    <source>
        <dbReference type="PIRNR" id="PIRNR038927"/>
    </source>
</evidence>
<comment type="cofactor">
    <cofactor evidence="1 10 12">
        <name>heme</name>
        <dbReference type="ChEBI" id="CHEBI:30413"/>
    </cofactor>
</comment>
<dbReference type="Gene3D" id="1.20.1370.20">
    <property type="match status" value="1"/>
</dbReference>
<accession>A0A6A6HTH1</accession>
<dbReference type="GO" id="GO:0046872">
    <property type="term" value="F:metal ion binding"/>
    <property type="evidence" value="ECO:0007669"/>
    <property type="project" value="UniProtKB-KW"/>
</dbReference>
<evidence type="ECO:0000256" key="6">
    <source>
        <dbReference type="ARBA" id="ARBA00022723"/>
    </source>
</evidence>
<feature type="chain" id="PRO_5025389662" description="Catalase" evidence="15">
    <location>
        <begin position="20"/>
        <end position="797"/>
    </location>
</feature>
<feature type="domain" description="Catalase core" evidence="16">
    <location>
        <begin position="65"/>
        <end position="509"/>
    </location>
</feature>
<keyword evidence="4 10" id="KW-0575">Peroxidase</keyword>
<keyword evidence="8 10" id="KW-0408">Iron</keyword>
<dbReference type="PANTHER" id="PTHR42821:SF3">
    <property type="entry name" value="CATALASE B"/>
    <property type="match status" value="1"/>
</dbReference>
<keyword evidence="18" id="KW-1185">Reference proteome</keyword>
<evidence type="ECO:0000256" key="15">
    <source>
        <dbReference type="SAM" id="SignalP"/>
    </source>
</evidence>
<dbReference type="InterPro" id="IPR029062">
    <property type="entry name" value="Class_I_gatase-like"/>
</dbReference>
<evidence type="ECO:0000256" key="12">
    <source>
        <dbReference type="PIRSR" id="PIRSR038927-2"/>
    </source>
</evidence>
<dbReference type="Pfam" id="PF18011">
    <property type="entry name" value="Catalase_C"/>
    <property type="match status" value="1"/>
</dbReference>
<dbReference type="InterPro" id="IPR041399">
    <property type="entry name" value="Catalase_large_C"/>
</dbReference>
<name>A0A6A6HTH1_9PLEO</name>
<dbReference type="AlphaFoldDB" id="A0A6A6HTH1"/>
<evidence type="ECO:0000313" key="18">
    <source>
        <dbReference type="Proteomes" id="UP000800094"/>
    </source>
</evidence>
<dbReference type="PROSITE" id="PS00437">
    <property type="entry name" value="CATALASE_1"/>
    <property type="match status" value="1"/>
</dbReference>
<dbReference type="InterPro" id="IPR011614">
    <property type="entry name" value="Catalase_core"/>
</dbReference>
<dbReference type="GO" id="GO:0006979">
    <property type="term" value="P:response to oxidative stress"/>
    <property type="evidence" value="ECO:0007669"/>
    <property type="project" value="InterPro"/>
</dbReference>
<dbReference type="RefSeq" id="XP_033675734.1">
    <property type="nucleotide sequence ID" value="XM_033834237.1"/>
</dbReference>
<dbReference type="FunFam" id="2.40.180.10:FF:000003">
    <property type="entry name" value="Catalase"/>
    <property type="match status" value="1"/>
</dbReference>
<dbReference type="SMART" id="SM01060">
    <property type="entry name" value="Catalase"/>
    <property type="match status" value="1"/>
</dbReference>
<evidence type="ECO:0000256" key="9">
    <source>
        <dbReference type="ARBA" id="ARBA00023324"/>
    </source>
</evidence>
<keyword evidence="15" id="KW-0732">Signal</keyword>
<proteinExistence type="inferred from homology"/>
<dbReference type="OrthoDB" id="6880011at2759"/>
<evidence type="ECO:0000256" key="2">
    <source>
        <dbReference type="ARBA" id="ARBA00005329"/>
    </source>
</evidence>
<dbReference type="PANTHER" id="PTHR42821">
    <property type="entry name" value="CATALASE"/>
    <property type="match status" value="1"/>
</dbReference>
<dbReference type="CDD" id="cd03132">
    <property type="entry name" value="GATase1_catalase"/>
    <property type="match status" value="1"/>
</dbReference>
<comment type="similarity">
    <text evidence="2 10 13">Belongs to the catalase family.</text>
</comment>
<dbReference type="Pfam" id="PF00199">
    <property type="entry name" value="Catalase"/>
    <property type="match status" value="2"/>
</dbReference>
<dbReference type="GeneID" id="54587567"/>
<evidence type="ECO:0000256" key="4">
    <source>
        <dbReference type="ARBA" id="ARBA00022559"/>
    </source>
</evidence>
<keyword evidence="9 10" id="KW-0376">Hydrogen peroxide</keyword>
<evidence type="ECO:0000259" key="16">
    <source>
        <dbReference type="SMART" id="SM01060"/>
    </source>
</evidence>
<dbReference type="InterPro" id="IPR018028">
    <property type="entry name" value="Catalase"/>
</dbReference>
<evidence type="ECO:0000256" key="13">
    <source>
        <dbReference type="RuleBase" id="RU000498"/>
    </source>
</evidence>
<evidence type="ECO:0000313" key="17">
    <source>
        <dbReference type="EMBL" id="KAF2240730.1"/>
    </source>
</evidence>
<evidence type="ECO:0000256" key="8">
    <source>
        <dbReference type="ARBA" id="ARBA00023004"/>
    </source>
</evidence>
<evidence type="ECO:0000256" key="7">
    <source>
        <dbReference type="ARBA" id="ARBA00023002"/>
    </source>
</evidence>
<dbReference type="InterPro" id="IPR020835">
    <property type="entry name" value="Catalase_sf"/>
</dbReference>
<feature type="binding site" description="axial binding residue" evidence="12">
    <location>
        <position position="455"/>
    </location>
    <ligand>
        <name>heme</name>
        <dbReference type="ChEBI" id="CHEBI:30413"/>
    </ligand>
    <ligandPart>
        <name>Fe</name>
        <dbReference type="ChEBI" id="CHEBI:18248"/>
    </ligandPart>
</feature>